<keyword evidence="3" id="KW-0456">Lyase</keyword>
<comment type="caution">
    <text evidence="6">The sequence shown here is derived from an EMBL/GenBank/DDBJ whole genome shotgun (WGS) entry which is preliminary data.</text>
</comment>
<reference evidence="6 7" key="1">
    <citation type="submission" date="2018-05" db="EMBL/GenBank/DDBJ databases">
        <title>Draft genome sequence of Scytalidium lignicola DSM 105466, a ubiquitous saprotrophic fungus.</title>
        <authorList>
            <person name="Buettner E."/>
            <person name="Gebauer A.M."/>
            <person name="Hofrichter M."/>
            <person name="Liers C."/>
            <person name="Kellner H."/>
        </authorList>
    </citation>
    <scope>NUCLEOTIDE SEQUENCE [LARGE SCALE GENOMIC DNA]</scope>
    <source>
        <strain evidence="6 7">DSM 105466</strain>
    </source>
</reference>
<dbReference type="Gene3D" id="3.30.559.10">
    <property type="entry name" value="Chloramphenicol acetyltransferase-like domain"/>
    <property type="match status" value="2"/>
</dbReference>
<dbReference type="Pfam" id="PF00378">
    <property type="entry name" value="ECH_1"/>
    <property type="match status" value="1"/>
</dbReference>
<dbReference type="GO" id="GO:0005739">
    <property type="term" value="C:mitochondrion"/>
    <property type="evidence" value="ECO:0007669"/>
    <property type="project" value="TreeGrafter"/>
</dbReference>
<dbReference type="CDD" id="cd06558">
    <property type="entry name" value="crotonase-like"/>
    <property type="match status" value="1"/>
</dbReference>
<dbReference type="Proteomes" id="UP000258309">
    <property type="component" value="Unassembled WGS sequence"/>
</dbReference>
<dbReference type="Gene3D" id="1.10.12.10">
    <property type="entry name" value="Lyase 2-enoyl-coa Hydratase, Chain A, domain 2"/>
    <property type="match status" value="1"/>
</dbReference>
<dbReference type="OMA" id="IENHAAW"/>
<dbReference type="Pfam" id="PF02458">
    <property type="entry name" value="Transferase"/>
    <property type="match status" value="1"/>
</dbReference>
<evidence type="ECO:0008006" key="8">
    <source>
        <dbReference type="Google" id="ProtNLM"/>
    </source>
</evidence>
<feature type="non-terminal residue" evidence="6">
    <location>
        <position position="786"/>
    </location>
</feature>
<dbReference type="GO" id="GO:0006635">
    <property type="term" value="P:fatty acid beta-oxidation"/>
    <property type="evidence" value="ECO:0007669"/>
    <property type="project" value="TreeGrafter"/>
</dbReference>
<dbReference type="InterPro" id="IPR029045">
    <property type="entry name" value="ClpP/crotonase-like_dom_sf"/>
</dbReference>
<dbReference type="GO" id="GO:0016829">
    <property type="term" value="F:lyase activity"/>
    <property type="evidence" value="ECO:0007669"/>
    <property type="project" value="UniProtKB-KW"/>
</dbReference>
<evidence type="ECO:0000256" key="1">
    <source>
        <dbReference type="ARBA" id="ARBA00005254"/>
    </source>
</evidence>
<evidence type="ECO:0000256" key="4">
    <source>
        <dbReference type="RuleBase" id="RU003707"/>
    </source>
</evidence>
<dbReference type="InterPro" id="IPR018376">
    <property type="entry name" value="Enoyl-CoA_hyd/isom_CS"/>
</dbReference>
<dbReference type="InterPro" id="IPR014748">
    <property type="entry name" value="Enoyl-CoA_hydra_C"/>
</dbReference>
<dbReference type="SUPFAM" id="SSF52096">
    <property type="entry name" value="ClpP/crotonase"/>
    <property type="match status" value="1"/>
</dbReference>
<dbReference type="InterPro" id="IPR001753">
    <property type="entry name" value="Enoyl-CoA_hydra/iso"/>
</dbReference>
<dbReference type="EMBL" id="NCSJ02000149">
    <property type="protein sequence ID" value="RFU28831.1"/>
    <property type="molecule type" value="Genomic_DNA"/>
</dbReference>
<keyword evidence="7" id="KW-1185">Reference proteome</keyword>
<evidence type="ECO:0000256" key="5">
    <source>
        <dbReference type="SAM" id="Coils"/>
    </source>
</evidence>
<accession>A0A3E2H6C7</accession>
<dbReference type="PANTHER" id="PTHR11941">
    <property type="entry name" value="ENOYL-COA HYDRATASE-RELATED"/>
    <property type="match status" value="1"/>
</dbReference>
<dbReference type="PROSITE" id="PS00166">
    <property type="entry name" value="ENOYL_COA_HYDRATASE"/>
    <property type="match status" value="1"/>
</dbReference>
<dbReference type="FunFam" id="3.90.226.10:FF:000058">
    <property type="entry name" value="Enoyl-CoA hydratase/isomerase family protein"/>
    <property type="match status" value="1"/>
</dbReference>
<name>A0A3E2H6C7_SCYLI</name>
<gene>
    <name evidence="6" type="ORF">B7463_g7531</name>
</gene>
<dbReference type="InterPro" id="IPR023213">
    <property type="entry name" value="CAT-like_dom_sf"/>
</dbReference>
<proteinExistence type="inferred from homology"/>
<evidence type="ECO:0000256" key="3">
    <source>
        <dbReference type="ARBA" id="ARBA00023239"/>
    </source>
</evidence>
<evidence type="ECO:0000313" key="7">
    <source>
        <dbReference type="Proteomes" id="UP000258309"/>
    </source>
</evidence>
<feature type="non-terminal residue" evidence="6">
    <location>
        <position position="1"/>
    </location>
</feature>
<comment type="similarity">
    <text evidence="1 4">Belongs to the enoyl-CoA hydratase/isomerase family.</text>
</comment>
<protein>
    <recommendedName>
        <fullName evidence="8">Enoyl-CoA hydratase</fullName>
    </recommendedName>
</protein>
<organism evidence="6 7">
    <name type="scientific">Scytalidium lignicola</name>
    <name type="common">Hyphomycete</name>
    <dbReference type="NCBI Taxonomy" id="5539"/>
    <lineage>
        <taxon>Eukaryota</taxon>
        <taxon>Fungi</taxon>
        <taxon>Dikarya</taxon>
        <taxon>Ascomycota</taxon>
        <taxon>Pezizomycotina</taxon>
        <taxon>Leotiomycetes</taxon>
        <taxon>Leotiomycetes incertae sedis</taxon>
        <taxon>Scytalidium</taxon>
    </lineage>
</organism>
<dbReference type="AlphaFoldDB" id="A0A3E2H6C7"/>
<dbReference type="STRING" id="5539.A0A3E2H6C7"/>
<dbReference type="Gene3D" id="3.90.226.10">
    <property type="entry name" value="2-enoyl-CoA Hydratase, Chain A, domain 1"/>
    <property type="match status" value="1"/>
</dbReference>
<keyword evidence="5" id="KW-0175">Coiled coil</keyword>
<dbReference type="OrthoDB" id="671439at2759"/>
<dbReference type="PANTHER" id="PTHR11941:SF171">
    <property type="entry name" value="SD19268P"/>
    <property type="match status" value="1"/>
</dbReference>
<sequence>MERTFLVPCPPFELQLSHLDRTFPPTHSKRILCFSLSPDVDRQRVVDYLCIAFHHTIQRVPFLAGSIVPFSAEEGGRPWLRNLVPQGSARLEVKDLSRELSFAELEKSNFSQNLLNTEQLCPLPDVAYVSEEPVPVCAFQANFIQGGLLLVVSIVHIAADGRGVTQVINIFANQLRKAQSGELGFPLQQRKDVYHSDRTALVTGNGVHGAIENHAAWTSEALNAHHQIRDVETSCQTFRISAKALVELKRVASAPPRDPAAWISTNDAITGFIWRSIMLARYRAGILADGAITHLAQPIDCRTLLRLPDPYFGNVLYVTKTSMPLALLADGQNGLAEASRMVRAELNSMTAEKFRDLLGYAERTEREFHTRGNIIEDLPEKGIMVTSHFKFGLHEMDFGSIFGDGHMKALRLPARGTVCGVVIVMPRLDDGSCEFLITEEPKTIQCLLEDEIFTRFTREGDALTSHLDQDAVFSLCSEDTIPPPIALIALSPTSAPAPVSSQSPERFQPKNTKTLSTLRVSNVDAPHVGTIRIIQLCRPEAKNAISRQMLQELEQQIEEIHSEKSASGARALILASALDDVFCAGADLKERKNMSLSETQEFLIALRAMFSQLAALPIPTIACVSGLALGGGLELALCCHLRVFSSNARVGLPETRLAIIPGAGGTYRLSKVVGLSNALDLALTGRRLEASEAASMGLCNRLVVVDAEGACQSADMKRALSIETSIALAQEICMGGPVAVRAAVSALAFPSEAMENAAYDSVLETKDRIEALQAYSEKRKPNFTGE</sequence>
<keyword evidence="2" id="KW-0843">Virulence</keyword>
<feature type="coiled-coil region" evidence="5">
    <location>
        <begin position="543"/>
        <end position="570"/>
    </location>
</feature>
<evidence type="ECO:0000313" key="6">
    <source>
        <dbReference type="EMBL" id="RFU28831.1"/>
    </source>
</evidence>
<evidence type="ECO:0000256" key="2">
    <source>
        <dbReference type="ARBA" id="ARBA00023026"/>
    </source>
</evidence>